<keyword evidence="7" id="KW-0443">Lipid metabolism</keyword>
<dbReference type="AlphaFoldDB" id="A0A412G3Z7"/>
<dbReference type="NCBIfam" id="TIGR00147">
    <property type="entry name" value="YegS/Rv2252/BmrU family lipid kinase"/>
    <property type="match status" value="1"/>
</dbReference>
<keyword evidence="3" id="KW-0808">Transferase</keyword>
<evidence type="ECO:0000256" key="2">
    <source>
        <dbReference type="ARBA" id="ARBA00005983"/>
    </source>
</evidence>
<dbReference type="InterPro" id="IPR045540">
    <property type="entry name" value="YegS/DAGK_C"/>
</dbReference>
<dbReference type="Gene3D" id="2.60.200.40">
    <property type="match status" value="1"/>
</dbReference>
<dbReference type="GO" id="GO:0005524">
    <property type="term" value="F:ATP binding"/>
    <property type="evidence" value="ECO:0007669"/>
    <property type="project" value="UniProtKB-KW"/>
</dbReference>
<dbReference type="SMART" id="SM00046">
    <property type="entry name" value="DAGKc"/>
    <property type="match status" value="1"/>
</dbReference>
<evidence type="ECO:0000256" key="4">
    <source>
        <dbReference type="ARBA" id="ARBA00022741"/>
    </source>
</evidence>
<accession>A0A412G3Z7</accession>
<dbReference type="SUPFAM" id="SSF111331">
    <property type="entry name" value="NAD kinase/diacylglycerol kinase-like"/>
    <property type="match status" value="1"/>
</dbReference>
<dbReference type="GO" id="GO:0016301">
    <property type="term" value="F:kinase activity"/>
    <property type="evidence" value="ECO:0007669"/>
    <property type="project" value="UniProtKB-KW"/>
</dbReference>
<dbReference type="InterPro" id="IPR001206">
    <property type="entry name" value="Diacylglycerol_kinase_cat_dom"/>
</dbReference>
<comment type="caution">
    <text evidence="10">The sequence shown here is derived from an EMBL/GenBank/DDBJ whole genome shotgun (WGS) entry which is preliminary data.</text>
</comment>
<keyword evidence="6" id="KW-0067">ATP-binding</keyword>
<dbReference type="PANTHER" id="PTHR12358:SF54">
    <property type="entry name" value="SPHINGOSINE KINASE RELATED PROTEIN"/>
    <property type="match status" value="1"/>
</dbReference>
<dbReference type="InterPro" id="IPR016064">
    <property type="entry name" value="NAD/diacylglycerol_kinase_sf"/>
</dbReference>
<evidence type="ECO:0000256" key="6">
    <source>
        <dbReference type="ARBA" id="ARBA00022840"/>
    </source>
</evidence>
<name>A0A412G3Z7_9FIRM</name>
<evidence type="ECO:0000256" key="5">
    <source>
        <dbReference type="ARBA" id="ARBA00022777"/>
    </source>
</evidence>
<protein>
    <submittedName>
        <fullName evidence="10">Diacylglycerol kinase family lipid kinase</fullName>
    </submittedName>
</protein>
<dbReference type="GeneID" id="83014890"/>
<evidence type="ECO:0000259" key="9">
    <source>
        <dbReference type="PROSITE" id="PS50146"/>
    </source>
</evidence>
<evidence type="ECO:0000256" key="7">
    <source>
        <dbReference type="ARBA" id="ARBA00023209"/>
    </source>
</evidence>
<dbReference type="InterPro" id="IPR017438">
    <property type="entry name" value="ATP-NAD_kinase_N"/>
</dbReference>
<dbReference type="RefSeq" id="WP_117894424.1">
    <property type="nucleotide sequence ID" value="NZ_CABJCV010000005.1"/>
</dbReference>
<dbReference type="GO" id="GO:0008654">
    <property type="term" value="P:phospholipid biosynthetic process"/>
    <property type="evidence" value="ECO:0007669"/>
    <property type="project" value="UniProtKB-KW"/>
</dbReference>
<evidence type="ECO:0000256" key="1">
    <source>
        <dbReference type="ARBA" id="ARBA00001946"/>
    </source>
</evidence>
<feature type="domain" description="DAGKc" evidence="9">
    <location>
        <begin position="1"/>
        <end position="128"/>
    </location>
</feature>
<proteinExistence type="inferred from homology"/>
<comment type="similarity">
    <text evidence="2">Belongs to the diacylglycerol/lipid kinase family.</text>
</comment>
<evidence type="ECO:0000256" key="8">
    <source>
        <dbReference type="ARBA" id="ARBA00023264"/>
    </source>
</evidence>
<dbReference type="EMBL" id="QRUP01000005">
    <property type="protein sequence ID" value="RGR75262.1"/>
    <property type="molecule type" value="Genomic_DNA"/>
</dbReference>
<keyword evidence="5 10" id="KW-0418">Kinase</keyword>
<dbReference type="PROSITE" id="PS50146">
    <property type="entry name" value="DAGK"/>
    <property type="match status" value="1"/>
</dbReference>
<dbReference type="InterPro" id="IPR050187">
    <property type="entry name" value="Lipid_Phosphate_FormReg"/>
</dbReference>
<dbReference type="Proteomes" id="UP000284178">
    <property type="component" value="Unassembled WGS sequence"/>
</dbReference>
<dbReference type="Gene3D" id="3.40.50.10330">
    <property type="entry name" value="Probable inorganic polyphosphate/atp-NAD kinase, domain 1"/>
    <property type="match status" value="1"/>
</dbReference>
<dbReference type="Pfam" id="PF19279">
    <property type="entry name" value="YegS_C"/>
    <property type="match status" value="1"/>
</dbReference>
<keyword evidence="7" id="KW-0444">Lipid biosynthesis</keyword>
<dbReference type="PANTHER" id="PTHR12358">
    <property type="entry name" value="SPHINGOSINE KINASE"/>
    <property type="match status" value="1"/>
</dbReference>
<organism evidence="10 11">
    <name type="scientific">Holdemania filiformis</name>
    <dbReference type="NCBI Taxonomy" id="61171"/>
    <lineage>
        <taxon>Bacteria</taxon>
        <taxon>Bacillati</taxon>
        <taxon>Bacillota</taxon>
        <taxon>Erysipelotrichia</taxon>
        <taxon>Erysipelotrichales</taxon>
        <taxon>Erysipelotrichaceae</taxon>
        <taxon>Holdemania</taxon>
    </lineage>
</organism>
<keyword evidence="11" id="KW-1185">Reference proteome</keyword>
<keyword evidence="7" id="KW-0594">Phospholipid biosynthesis</keyword>
<dbReference type="InterPro" id="IPR005218">
    <property type="entry name" value="Diacylglycerol/lipid_kinase"/>
</dbReference>
<evidence type="ECO:0000256" key="3">
    <source>
        <dbReference type="ARBA" id="ARBA00022679"/>
    </source>
</evidence>
<reference evidence="10 11" key="1">
    <citation type="submission" date="2018-08" db="EMBL/GenBank/DDBJ databases">
        <title>A genome reference for cultivated species of the human gut microbiota.</title>
        <authorList>
            <person name="Zou Y."/>
            <person name="Xue W."/>
            <person name="Luo G."/>
        </authorList>
    </citation>
    <scope>NUCLEOTIDE SEQUENCE [LARGE SCALE GENOMIC DNA]</scope>
    <source>
        <strain evidence="10 11">AF24-29</strain>
    </source>
</reference>
<evidence type="ECO:0000313" key="11">
    <source>
        <dbReference type="Proteomes" id="UP000284178"/>
    </source>
</evidence>
<comment type="cofactor">
    <cofactor evidence="1">
        <name>Mg(2+)</name>
        <dbReference type="ChEBI" id="CHEBI:18420"/>
    </cofactor>
</comment>
<keyword evidence="4" id="KW-0547">Nucleotide-binding</keyword>
<gene>
    <name evidence="10" type="ORF">DWY25_05650</name>
</gene>
<dbReference type="Pfam" id="PF00781">
    <property type="entry name" value="DAGK_cat"/>
    <property type="match status" value="1"/>
</dbReference>
<keyword evidence="8" id="KW-1208">Phospholipid metabolism</keyword>
<evidence type="ECO:0000313" key="10">
    <source>
        <dbReference type="EMBL" id="RGR75262.1"/>
    </source>
</evidence>
<sequence>MKHIFIVNPTSGKGDGKRAAAAIQKEIEQNHLDGEIRLTEYAGQAQKLAAEIKPDPETIVYAVGGDGTIWEVLNGLPPGLRMGILPCGTGNDYYRMIDQRKLPFAQMLHETIQGKTVEVDFGQCHHWRFHNCTTLGLDARVNDLAIKLYQNYPLPRFSVYGLAAVLCALKPAPFELVLKTKTETIRQKAIIAAVMNGSCYGNGFIAAPQADLQDGLFDICVIEPLTLWETLWLMPKYKQGKHTHLKQCKMLRASEIEIHVDKPILMQSDGEGFTSNHVRITTGPYKLPLIVPQASPLKAGTEE</sequence>